<organism evidence="2 4">
    <name type="scientific">Durusdinium trenchii</name>
    <dbReference type="NCBI Taxonomy" id="1381693"/>
    <lineage>
        <taxon>Eukaryota</taxon>
        <taxon>Sar</taxon>
        <taxon>Alveolata</taxon>
        <taxon>Dinophyceae</taxon>
        <taxon>Suessiales</taxon>
        <taxon>Symbiodiniaceae</taxon>
        <taxon>Durusdinium</taxon>
    </lineage>
</organism>
<reference evidence="2 4" key="1">
    <citation type="submission" date="2024-02" db="EMBL/GenBank/DDBJ databases">
        <authorList>
            <person name="Chen Y."/>
            <person name="Shah S."/>
            <person name="Dougan E. K."/>
            <person name="Thang M."/>
            <person name="Chan C."/>
        </authorList>
    </citation>
    <scope>NUCLEOTIDE SEQUENCE [LARGE SCALE GENOMIC DNA]</scope>
</reference>
<keyword evidence="1" id="KW-0732">Signal</keyword>
<keyword evidence="4" id="KW-1185">Reference proteome</keyword>
<feature type="signal peptide" evidence="1">
    <location>
        <begin position="1"/>
        <end position="24"/>
    </location>
</feature>
<evidence type="ECO:0000313" key="2">
    <source>
        <dbReference type="EMBL" id="CAK8992188.1"/>
    </source>
</evidence>
<evidence type="ECO:0000313" key="3">
    <source>
        <dbReference type="EMBL" id="CAK8992675.1"/>
    </source>
</evidence>
<dbReference type="EMBL" id="CAXAMN010001091">
    <property type="protein sequence ID" value="CAK8992188.1"/>
    <property type="molecule type" value="Genomic_DNA"/>
</dbReference>
<feature type="chain" id="PRO_5045029077" description="Auto-transporter adhesin head GIN domain-containing protein" evidence="1">
    <location>
        <begin position="25"/>
        <end position="261"/>
    </location>
</feature>
<name>A0ABP0HPP3_9DINO</name>
<protein>
    <recommendedName>
        <fullName evidence="5">Auto-transporter adhesin head GIN domain-containing protein</fullName>
    </recommendedName>
</protein>
<evidence type="ECO:0000313" key="4">
    <source>
        <dbReference type="Proteomes" id="UP001642484"/>
    </source>
</evidence>
<gene>
    <name evidence="2" type="ORF">CCMP2556_LOCUS2762</name>
    <name evidence="3" type="ORF">CCMP2556_LOCUS2952</name>
</gene>
<dbReference type="EMBL" id="CAXAMN010001115">
    <property type="protein sequence ID" value="CAK8992675.1"/>
    <property type="molecule type" value="Genomic_DNA"/>
</dbReference>
<evidence type="ECO:0000256" key="1">
    <source>
        <dbReference type="SAM" id="SignalP"/>
    </source>
</evidence>
<proteinExistence type="predicted"/>
<accession>A0ABP0HPP3</accession>
<dbReference type="Proteomes" id="UP001642484">
    <property type="component" value="Unassembled WGS sequence"/>
</dbReference>
<comment type="caution">
    <text evidence="2">The sequence shown here is derived from an EMBL/GenBank/DDBJ whole genome shotgun (WGS) entry which is preliminary data.</text>
</comment>
<evidence type="ECO:0008006" key="5">
    <source>
        <dbReference type="Google" id="ProtNLM"/>
    </source>
</evidence>
<sequence length="261" mass="27938">MDLGPKVMGHQFCAALFLLTLASAELRLPGASKSKQVRRQSIEGCQTIRFAELCELPELPRTCFQLQPSDAQRCELRGPRAAPARLVTAENVTGVATLRTQGELRITGHIQMISLRFDAETLVLDDAQVEAWHEDHHELIDLGGAFSSRGPFTLTNSNLTVWSTSATAGGGLAAAGDLTLANSTLRVLHASATQGGGFYGKAAVRLQQDSTLFMENMSATYGAGFYVVGDVDVSAATSIKRSGFQVATQMLDIEALTLHVS</sequence>